<proteinExistence type="inferred from homology"/>
<comment type="subcellular location">
    <subcellularLocation>
        <location evidence="1">Cell outer membrane</location>
    </subcellularLocation>
</comment>
<dbReference type="GO" id="GO:0008320">
    <property type="term" value="F:protein transmembrane transporter activity"/>
    <property type="evidence" value="ECO:0007669"/>
    <property type="project" value="TreeGrafter"/>
</dbReference>
<keyword evidence="8" id="KW-0998">Cell outer membrane</keyword>
<dbReference type="Proteomes" id="UP000249842">
    <property type="component" value="Unassembled WGS sequence"/>
</dbReference>
<evidence type="ECO:0000256" key="8">
    <source>
        <dbReference type="ARBA" id="ARBA00023237"/>
    </source>
</evidence>
<evidence type="ECO:0000256" key="7">
    <source>
        <dbReference type="ARBA" id="ARBA00023136"/>
    </source>
</evidence>
<keyword evidence="4" id="KW-1134">Transmembrane beta strand</keyword>
<dbReference type="PROSITE" id="PS51779">
    <property type="entry name" value="POTRA"/>
    <property type="match status" value="1"/>
</dbReference>
<sequence>MIKRSLLAVAMLAAGTSAFAQPVGAGGQIQQIPPAPAQPKSIPDMRIERGQPPASPGEAGARIVVSSLHVTGETRFTEAELIAAAGFRPGSELDLADLRTMAARISDFYNRHGYFVAQAYVPAQDVQNGAVTIAVIEGRYGKVGLNNQTNVSDHLAHSVLAGLEPGDIVATAPLERRLLLLSDLPGVAVKSTLTPGEAVGTSDLLVDLAPGRRITGSLEADNAGNRYTGEYRGGGTVNFNELIGHGDVASLRVLTAGSGLNYVRGSYQARIQNATVGVAYAHLDYRLGREFSALHARGTADIASIYGSYPLIRSHDNNLYGLADFDAKRFEDKTGATSSVSERDARVFNLGLAGDHRDRLWGGAWTSYSVNWGMGDLDIKTPLVRALDAATARTNGSYNKVTFDVARLQELGGPLSLYGEVRGQLASKNLDSSEKMELGGAYGVRAYPEGEAYGDQGYIATLEARLRLAQLSEHTGGQLTAVAFADQGSITLNKNPWAAGPNHRDLSAAGVGLTWADASNLVIKVSYAFKLGDEPATSAPDRSGRLWVQVSKFF</sequence>
<keyword evidence="5" id="KW-0812">Transmembrane</keyword>
<reference evidence="13" key="1">
    <citation type="submission" date="2018-05" db="EMBL/GenBank/DDBJ databases">
        <authorList>
            <person name="Li X."/>
        </authorList>
    </citation>
    <scope>NUCLEOTIDE SEQUENCE [LARGE SCALE GENOMIC DNA]</scope>
    <source>
        <strain evidence="13">HKS-05</strain>
    </source>
</reference>
<dbReference type="GO" id="GO:0046819">
    <property type="term" value="P:protein secretion by the type V secretion system"/>
    <property type="evidence" value="ECO:0007669"/>
    <property type="project" value="TreeGrafter"/>
</dbReference>
<keyword evidence="13" id="KW-1185">Reference proteome</keyword>
<dbReference type="InterPro" id="IPR005565">
    <property type="entry name" value="Hemolysn_activator_HlyB_C"/>
</dbReference>
<feature type="domain" description="POTRA" evidence="11">
    <location>
        <begin position="63"/>
        <end position="138"/>
    </location>
</feature>
<accession>A0A328B5Z7</accession>
<evidence type="ECO:0000259" key="11">
    <source>
        <dbReference type="PROSITE" id="PS51779"/>
    </source>
</evidence>
<dbReference type="InterPro" id="IPR013686">
    <property type="entry name" value="Polypept-transport_assoc_ShlB"/>
</dbReference>
<evidence type="ECO:0000256" key="3">
    <source>
        <dbReference type="ARBA" id="ARBA00022448"/>
    </source>
</evidence>
<dbReference type="InterPro" id="IPR051544">
    <property type="entry name" value="TPS_OM_transporter"/>
</dbReference>
<evidence type="ECO:0000256" key="5">
    <source>
        <dbReference type="ARBA" id="ARBA00022692"/>
    </source>
</evidence>
<feature type="signal peptide" evidence="10">
    <location>
        <begin position="1"/>
        <end position="20"/>
    </location>
</feature>
<dbReference type="PANTHER" id="PTHR34597">
    <property type="entry name" value="SLR1661 PROTEIN"/>
    <property type="match status" value="1"/>
</dbReference>
<dbReference type="InterPro" id="IPR034746">
    <property type="entry name" value="POTRA"/>
</dbReference>
<feature type="chain" id="PRO_5016333948" evidence="10">
    <location>
        <begin position="21"/>
        <end position="554"/>
    </location>
</feature>
<dbReference type="Pfam" id="PF08479">
    <property type="entry name" value="POTRA_2"/>
    <property type="match status" value="1"/>
</dbReference>
<evidence type="ECO:0000313" key="13">
    <source>
        <dbReference type="Proteomes" id="UP000249842"/>
    </source>
</evidence>
<evidence type="ECO:0000256" key="10">
    <source>
        <dbReference type="SAM" id="SignalP"/>
    </source>
</evidence>
<gene>
    <name evidence="12" type="ORF">DJ021_16545</name>
</gene>
<evidence type="ECO:0000256" key="4">
    <source>
        <dbReference type="ARBA" id="ARBA00022452"/>
    </source>
</evidence>
<keyword evidence="3" id="KW-0813">Transport</keyword>
<dbReference type="OrthoDB" id="7209508at2"/>
<organism evidence="12 13">
    <name type="scientific">Phenylobacterium hankyongense</name>
    <dbReference type="NCBI Taxonomy" id="1813876"/>
    <lineage>
        <taxon>Bacteria</taxon>
        <taxon>Pseudomonadati</taxon>
        <taxon>Pseudomonadota</taxon>
        <taxon>Alphaproteobacteria</taxon>
        <taxon>Caulobacterales</taxon>
        <taxon>Caulobacteraceae</taxon>
        <taxon>Phenylobacterium</taxon>
    </lineage>
</organism>
<keyword evidence="7" id="KW-0472">Membrane</keyword>
<dbReference type="Pfam" id="PF03865">
    <property type="entry name" value="ShlB"/>
    <property type="match status" value="1"/>
</dbReference>
<dbReference type="PANTHER" id="PTHR34597:SF1">
    <property type="entry name" value="HEME_HEMOPEXIN TRANSPORTER PROTEIN HUXB"/>
    <property type="match status" value="1"/>
</dbReference>
<evidence type="ECO:0000256" key="6">
    <source>
        <dbReference type="ARBA" id="ARBA00022927"/>
    </source>
</evidence>
<dbReference type="Gene3D" id="2.40.160.50">
    <property type="entry name" value="membrane protein fhac: a member of the omp85/tpsb transporter family"/>
    <property type="match status" value="1"/>
</dbReference>
<keyword evidence="10" id="KW-0732">Signal</keyword>
<dbReference type="Gene3D" id="3.10.20.310">
    <property type="entry name" value="membrane protein fhac"/>
    <property type="match status" value="1"/>
</dbReference>
<comment type="similarity">
    <text evidence="2">Belongs to the TPS (TC 1.B.20) family.</text>
</comment>
<evidence type="ECO:0000256" key="1">
    <source>
        <dbReference type="ARBA" id="ARBA00004442"/>
    </source>
</evidence>
<dbReference type="EMBL" id="QFYP01000001">
    <property type="protein sequence ID" value="RAK61294.1"/>
    <property type="molecule type" value="Genomic_DNA"/>
</dbReference>
<dbReference type="GO" id="GO:0098046">
    <property type="term" value="C:type V protein secretion system complex"/>
    <property type="evidence" value="ECO:0007669"/>
    <property type="project" value="TreeGrafter"/>
</dbReference>
<protein>
    <submittedName>
        <fullName evidence="12">ShlB/FhaC/HecB family hemolysin secretion/activation protein</fullName>
    </submittedName>
</protein>
<comment type="caution">
    <text evidence="12">The sequence shown here is derived from an EMBL/GenBank/DDBJ whole genome shotgun (WGS) entry which is preliminary data.</text>
</comment>
<dbReference type="GO" id="GO:0009279">
    <property type="term" value="C:cell outer membrane"/>
    <property type="evidence" value="ECO:0007669"/>
    <property type="project" value="UniProtKB-SubCell"/>
</dbReference>
<evidence type="ECO:0000256" key="2">
    <source>
        <dbReference type="ARBA" id="ARBA00009055"/>
    </source>
</evidence>
<keyword evidence="6" id="KW-0653">Protein transport</keyword>
<feature type="region of interest" description="Disordered" evidence="9">
    <location>
        <begin position="26"/>
        <end position="58"/>
    </location>
</feature>
<name>A0A328B5Z7_9CAUL</name>
<dbReference type="AlphaFoldDB" id="A0A328B5Z7"/>
<evidence type="ECO:0000256" key="9">
    <source>
        <dbReference type="SAM" id="MobiDB-lite"/>
    </source>
</evidence>
<evidence type="ECO:0000313" key="12">
    <source>
        <dbReference type="EMBL" id="RAK61294.1"/>
    </source>
</evidence>